<keyword evidence="5 6" id="KW-0460">Magnesium</keyword>
<keyword evidence="1 6" id="KW-1277">Toxin-antitoxin system</keyword>
<dbReference type="EC" id="3.1.-.-" evidence="6"/>
<dbReference type="InterPro" id="IPR029060">
    <property type="entry name" value="PIN-like_dom_sf"/>
</dbReference>
<dbReference type="Proteomes" id="UP000683310">
    <property type="component" value="Chromosome"/>
</dbReference>
<evidence type="ECO:0000256" key="1">
    <source>
        <dbReference type="ARBA" id="ARBA00022649"/>
    </source>
</evidence>
<evidence type="ECO:0000259" key="7">
    <source>
        <dbReference type="Pfam" id="PF01850"/>
    </source>
</evidence>
<comment type="similarity">
    <text evidence="6">Belongs to the PINc/VapC protein family.</text>
</comment>
<dbReference type="Pfam" id="PF01850">
    <property type="entry name" value="PIN"/>
    <property type="match status" value="1"/>
</dbReference>
<feature type="binding site" evidence="6">
    <location>
        <position position="4"/>
    </location>
    <ligand>
        <name>Mg(2+)</name>
        <dbReference type="ChEBI" id="CHEBI:18420"/>
    </ligand>
</feature>
<feature type="binding site" evidence="6">
    <location>
        <position position="97"/>
    </location>
    <ligand>
        <name>Mg(2+)</name>
        <dbReference type="ChEBI" id="CHEBI:18420"/>
    </ligand>
</feature>
<evidence type="ECO:0000313" key="9">
    <source>
        <dbReference type="Proteomes" id="UP000683310"/>
    </source>
</evidence>
<dbReference type="EMBL" id="CP074371">
    <property type="protein sequence ID" value="QVI24638.1"/>
    <property type="molecule type" value="Genomic_DNA"/>
</dbReference>
<dbReference type="SUPFAM" id="SSF88723">
    <property type="entry name" value="PIN domain-like"/>
    <property type="match status" value="1"/>
</dbReference>
<sequence>MVVDAGPLYAYVDADDAHHEACLELLQTHRGPLVIPTLVITEAAYLIATRLGTEAEVRFLGDLAEGLFTIEPVHPADWLRIAELVAKYRDLPLGTADASVIATAERRNLEQIATTDRRHFSVVRPRHTPAFTLLRSRRVRLRSGAIGCCRCC</sequence>
<feature type="domain" description="PIN" evidence="7">
    <location>
        <begin position="1"/>
        <end position="121"/>
    </location>
</feature>
<evidence type="ECO:0000256" key="4">
    <source>
        <dbReference type="ARBA" id="ARBA00022801"/>
    </source>
</evidence>
<name>A0ABX8CZF1_9NOCA</name>
<accession>A0ABX8CZF1</accession>
<keyword evidence="9" id="KW-1185">Reference proteome</keyword>
<keyword evidence="6" id="KW-0800">Toxin</keyword>
<dbReference type="HAMAP" id="MF_00265">
    <property type="entry name" value="VapC_Nob1"/>
    <property type="match status" value="1"/>
</dbReference>
<reference evidence="8 9" key="1">
    <citation type="submission" date="2021-04" db="EMBL/GenBank/DDBJ databases">
        <title>Nocardia tengchongensis.</title>
        <authorList>
            <person name="Zhuang k."/>
            <person name="Ran Y."/>
            <person name="Li W."/>
        </authorList>
    </citation>
    <scope>NUCLEOTIDE SEQUENCE [LARGE SCALE GENOMIC DNA]</scope>
    <source>
        <strain evidence="8 9">CFH S0057</strain>
    </source>
</reference>
<protein>
    <recommendedName>
        <fullName evidence="6">Ribonuclease VapC</fullName>
        <shortName evidence="6">RNase VapC</shortName>
        <ecNumber evidence="6">3.1.-.-</ecNumber>
    </recommendedName>
    <alternativeName>
        <fullName evidence="6">Toxin VapC</fullName>
    </alternativeName>
</protein>
<gene>
    <name evidence="6" type="primary">vapC</name>
    <name evidence="8" type="ORF">KHQ06_04155</name>
</gene>
<evidence type="ECO:0000256" key="3">
    <source>
        <dbReference type="ARBA" id="ARBA00022723"/>
    </source>
</evidence>
<evidence type="ECO:0000313" key="8">
    <source>
        <dbReference type="EMBL" id="QVI24638.1"/>
    </source>
</evidence>
<evidence type="ECO:0000256" key="5">
    <source>
        <dbReference type="ARBA" id="ARBA00022842"/>
    </source>
</evidence>
<evidence type="ECO:0000256" key="2">
    <source>
        <dbReference type="ARBA" id="ARBA00022722"/>
    </source>
</evidence>
<dbReference type="InterPro" id="IPR002716">
    <property type="entry name" value="PIN_dom"/>
</dbReference>
<keyword evidence="3 6" id="KW-0479">Metal-binding</keyword>
<comment type="cofactor">
    <cofactor evidence="6">
        <name>Mg(2+)</name>
        <dbReference type="ChEBI" id="CHEBI:18420"/>
    </cofactor>
</comment>
<keyword evidence="4 6" id="KW-0378">Hydrolase</keyword>
<proteinExistence type="inferred from homology"/>
<dbReference type="Gene3D" id="3.40.50.1010">
    <property type="entry name" value="5'-nuclease"/>
    <property type="match status" value="1"/>
</dbReference>
<comment type="function">
    <text evidence="6">Toxic component of a toxin-antitoxin (TA) system. An RNase.</text>
</comment>
<organism evidence="8 9">
    <name type="scientific">Nocardia tengchongensis</name>
    <dbReference type="NCBI Taxonomy" id="2055889"/>
    <lineage>
        <taxon>Bacteria</taxon>
        <taxon>Bacillati</taxon>
        <taxon>Actinomycetota</taxon>
        <taxon>Actinomycetes</taxon>
        <taxon>Mycobacteriales</taxon>
        <taxon>Nocardiaceae</taxon>
        <taxon>Nocardia</taxon>
    </lineage>
</organism>
<evidence type="ECO:0000256" key="6">
    <source>
        <dbReference type="HAMAP-Rule" id="MF_00265"/>
    </source>
</evidence>
<dbReference type="InterPro" id="IPR022907">
    <property type="entry name" value="VapC_family"/>
</dbReference>
<keyword evidence="2 6" id="KW-0540">Nuclease</keyword>